<accession>A0ACA9MZM8</accession>
<dbReference type="Proteomes" id="UP000789860">
    <property type="component" value="Unassembled WGS sequence"/>
</dbReference>
<name>A0ACA9MZM8_9GLOM</name>
<dbReference type="EMBL" id="CAJVPM010018227">
    <property type="protein sequence ID" value="CAG8623913.1"/>
    <property type="molecule type" value="Genomic_DNA"/>
</dbReference>
<keyword evidence="2" id="KW-1185">Reference proteome</keyword>
<organism evidence="1 2">
    <name type="scientific">Scutellospora calospora</name>
    <dbReference type="NCBI Taxonomy" id="85575"/>
    <lineage>
        <taxon>Eukaryota</taxon>
        <taxon>Fungi</taxon>
        <taxon>Fungi incertae sedis</taxon>
        <taxon>Mucoromycota</taxon>
        <taxon>Glomeromycotina</taxon>
        <taxon>Glomeromycetes</taxon>
        <taxon>Diversisporales</taxon>
        <taxon>Gigasporaceae</taxon>
        <taxon>Scutellospora</taxon>
    </lineage>
</organism>
<proteinExistence type="predicted"/>
<protein>
    <submittedName>
        <fullName evidence="1">11415_t:CDS:1</fullName>
    </submittedName>
</protein>
<feature type="non-terminal residue" evidence="1">
    <location>
        <position position="52"/>
    </location>
</feature>
<reference evidence="1" key="1">
    <citation type="submission" date="2021-06" db="EMBL/GenBank/DDBJ databases">
        <authorList>
            <person name="Kallberg Y."/>
            <person name="Tangrot J."/>
            <person name="Rosling A."/>
        </authorList>
    </citation>
    <scope>NUCLEOTIDE SEQUENCE</scope>
    <source>
        <strain evidence="1">AU212A</strain>
    </source>
</reference>
<gene>
    <name evidence="1" type="ORF">SCALOS_LOCUS7742</name>
</gene>
<comment type="caution">
    <text evidence="1">The sequence shown here is derived from an EMBL/GenBank/DDBJ whole genome shotgun (WGS) entry which is preliminary data.</text>
</comment>
<evidence type="ECO:0000313" key="2">
    <source>
        <dbReference type="Proteomes" id="UP000789860"/>
    </source>
</evidence>
<evidence type="ECO:0000313" key="1">
    <source>
        <dbReference type="EMBL" id="CAG8623913.1"/>
    </source>
</evidence>
<sequence length="52" mass="5796">MSDSETKLSIEKLLNEKLLSENCPLNAIGILNLANEILISIFRYVSSPKNFA</sequence>